<dbReference type="RefSeq" id="XP_017303976.1">
    <property type="nucleotide sequence ID" value="XM_017448487.2"/>
</dbReference>
<dbReference type="KEGG" id="dci:108253823"/>
<feature type="domain" description="RNase H type-1" evidence="1">
    <location>
        <begin position="169"/>
        <end position="296"/>
    </location>
</feature>
<dbReference type="InterPro" id="IPR036397">
    <property type="entry name" value="RNaseH_sf"/>
</dbReference>
<dbReference type="OMA" id="PHEASIF"/>
<proteinExistence type="predicted"/>
<reference evidence="3" key="1">
    <citation type="submission" date="2025-08" db="UniProtKB">
        <authorList>
            <consortium name="RefSeq"/>
        </authorList>
    </citation>
    <scope>IDENTIFICATION</scope>
</reference>
<dbReference type="Proteomes" id="UP000079169">
    <property type="component" value="Unplaced"/>
</dbReference>
<protein>
    <submittedName>
        <fullName evidence="3">Uncharacterized protein LOC108253823</fullName>
    </submittedName>
</protein>
<dbReference type="Pfam" id="PF00075">
    <property type="entry name" value="RNase_H"/>
    <property type="match status" value="1"/>
</dbReference>
<keyword evidence="2" id="KW-1185">Reference proteome</keyword>
<evidence type="ECO:0000313" key="2">
    <source>
        <dbReference type="Proteomes" id="UP000079169"/>
    </source>
</evidence>
<dbReference type="InterPro" id="IPR012337">
    <property type="entry name" value="RNaseH-like_sf"/>
</dbReference>
<evidence type="ECO:0000259" key="1">
    <source>
        <dbReference type="PROSITE" id="PS50879"/>
    </source>
</evidence>
<accession>A0A1S4EP77</accession>
<dbReference type="Gene3D" id="3.30.420.10">
    <property type="entry name" value="Ribonuclease H-like superfamily/Ribonuclease H"/>
    <property type="match status" value="1"/>
</dbReference>
<organism evidence="2 3">
    <name type="scientific">Diaphorina citri</name>
    <name type="common">Asian citrus psyllid</name>
    <dbReference type="NCBI Taxonomy" id="121845"/>
    <lineage>
        <taxon>Eukaryota</taxon>
        <taxon>Metazoa</taxon>
        <taxon>Ecdysozoa</taxon>
        <taxon>Arthropoda</taxon>
        <taxon>Hexapoda</taxon>
        <taxon>Insecta</taxon>
        <taxon>Pterygota</taxon>
        <taxon>Neoptera</taxon>
        <taxon>Paraneoptera</taxon>
        <taxon>Hemiptera</taxon>
        <taxon>Sternorrhyncha</taxon>
        <taxon>Psylloidea</taxon>
        <taxon>Psyllidae</taxon>
        <taxon>Diaphorininae</taxon>
        <taxon>Diaphorina</taxon>
    </lineage>
</organism>
<gene>
    <name evidence="3" type="primary">LOC108253823</name>
</gene>
<dbReference type="SUPFAM" id="SSF53098">
    <property type="entry name" value="Ribonuclease H-like"/>
    <property type="match status" value="1"/>
</dbReference>
<dbReference type="GO" id="GO:0004523">
    <property type="term" value="F:RNA-DNA hybrid ribonuclease activity"/>
    <property type="evidence" value="ECO:0007669"/>
    <property type="project" value="InterPro"/>
</dbReference>
<dbReference type="STRING" id="121845.A0A1S4EP77"/>
<dbReference type="CDD" id="cd09276">
    <property type="entry name" value="Rnase_HI_RT_non_LTR"/>
    <property type="match status" value="1"/>
</dbReference>
<dbReference type="PaxDb" id="121845-A0A1S4EP77"/>
<dbReference type="GeneID" id="108253823"/>
<dbReference type="PROSITE" id="PS50879">
    <property type="entry name" value="RNASE_H_1"/>
    <property type="match status" value="1"/>
</dbReference>
<evidence type="ECO:0000313" key="3">
    <source>
        <dbReference type="RefSeq" id="XP_017303976.1"/>
    </source>
</evidence>
<dbReference type="GO" id="GO:0003676">
    <property type="term" value="F:nucleic acid binding"/>
    <property type="evidence" value="ECO:0007669"/>
    <property type="project" value="InterPro"/>
</dbReference>
<sequence length="436" mass="50844">MAYTQPILDYGCSIFMNANKKYLSHLDTIHHMGIRLISRALKSSPVNSLYAESAILPLSVRRRLLFSNIIAKVSADQTNPLFNILFNNYHLNKFEADDINITYKNQPLIYYYQKQNPLYIYPNKIIPIQIVVPPWIIPSPDVNYLINDKKSNISCIEIKNKYLEILQIYTDFTLCFTDGSKTDSNTGFAFIINNENFQYRLPHEASIFTAEALAIFYCIKKISDMKIKKAIIFSDNKSVLNGIDNIQQRNNIIQLIKQEYYFASTNGSQISFMWIPSHSNIALNDKADQLAKNSINSKLLDFYIQDDLKNHLRKNIVKLYNDQWTNIQNNKLRTIKDNTTLWKTSLRKIRNEEILLTRLRIGHTRITHSYLFTKTPHPICTCGFPLTVKHIFECNKYKKFREKLSLPSIEIALSDNENMAEKTIKYMKMINLYSKV</sequence>
<name>A0A1S4EP77_DIACI</name>
<dbReference type="InterPro" id="IPR002156">
    <property type="entry name" value="RNaseH_domain"/>
</dbReference>
<dbReference type="AlphaFoldDB" id="A0A1S4EP77"/>